<evidence type="ECO:0000313" key="4">
    <source>
        <dbReference type="Proteomes" id="UP000501891"/>
    </source>
</evidence>
<comment type="subcellular location">
    <subcellularLocation>
        <location evidence="1">Cell membrane</location>
        <topology evidence="1">Peripheral membrane protein</topology>
        <orientation evidence="1">Cytoplasmic side</orientation>
    </subcellularLocation>
</comment>
<feature type="region of interest" description="Disordered" evidence="2">
    <location>
        <begin position="65"/>
        <end position="90"/>
    </location>
</feature>
<proteinExistence type="inferred from homology"/>
<dbReference type="InterPro" id="IPR002696">
    <property type="entry name" value="Membr_insert_effic_factor_YidD"/>
</dbReference>
<feature type="compositionally biased region" description="Polar residues" evidence="2">
    <location>
        <begin position="81"/>
        <end position="90"/>
    </location>
</feature>
<evidence type="ECO:0000256" key="2">
    <source>
        <dbReference type="SAM" id="MobiDB-lite"/>
    </source>
</evidence>
<keyword evidence="1" id="KW-0472">Membrane</keyword>
<comment type="similarity">
    <text evidence="1">Belongs to the UPF0161 family.</text>
</comment>
<dbReference type="PANTHER" id="PTHR33383:SF1">
    <property type="entry name" value="MEMBRANE PROTEIN INSERTION EFFICIENCY FACTOR-RELATED"/>
    <property type="match status" value="1"/>
</dbReference>
<dbReference type="PANTHER" id="PTHR33383">
    <property type="entry name" value="MEMBRANE PROTEIN INSERTION EFFICIENCY FACTOR-RELATED"/>
    <property type="match status" value="1"/>
</dbReference>
<dbReference type="GO" id="GO:0005886">
    <property type="term" value="C:plasma membrane"/>
    <property type="evidence" value="ECO:0007669"/>
    <property type="project" value="UniProtKB-SubCell"/>
</dbReference>
<comment type="function">
    <text evidence="1">Could be involved in insertion of integral membrane proteins into the membrane.</text>
</comment>
<evidence type="ECO:0000313" key="3">
    <source>
        <dbReference type="EMBL" id="QJE71873.1"/>
    </source>
</evidence>
<dbReference type="Pfam" id="PF01809">
    <property type="entry name" value="YidD"/>
    <property type="match status" value="1"/>
</dbReference>
<keyword evidence="4" id="KW-1185">Reference proteome</keyword>
<organism evidence="3 4">
    <name type="scientific">Aerophototrophica crusticola</name>
    <dbReference type="NCBI Taxonomy" id="1709002"/>
    <lineage>
        <taxon>Bacteria</taxon>
        <taxon>Pseudomonadati</taxon>
        <taxon>Pseudomonadota</taxon>
        <taxon>Alphaproteobacteria</taxon>
        <taxon>Rhodospirillales</taxon>
        <taxon>Rhodospirillaceae</taxon>
        <taxon>Aerophototrophica</taxon>
    </lineage>
</organism>
<dbReference type="HAMAP" id="MF_00386">
    <property type="entry name" value="UPF0161_YidD"/>
    <property type="match status" value="1"/>
</dbReference>
<dbReference type="SMART" id="SM01234">
    <property type="entry name" value="Haemolytic"/>
    <property type="match status" value="1"/>
</dbReference>
<dbReference type="AlphaFoldDB" id="A0A858R3V6"/>
<dbReference type="EMBL" id="CP051775">
    <property type="protein sequence ID" value="QJE71873.1"/>
    <property type="molecule type" value="Genomic_DNA"/>
</dbReference>
<reference evidence="3" key="1">
    <citation type="submission" date="2020-04" db="EMBL/GenBank/DDBJ databases">
        <title>A desert anoxygenic phototrophic bacterium fixes CO2 using RubisCO under aerobic conditions.</title>
        <authorList>
            <person name="Tang K."/>
        </authorList>
    </citation>
    <scope>NUCLEOTIDE SEQUENCE [LARGE SCALE GENOMIC DNA]</scope>
    <source>
        <strain evidence="3">MIMtkB3</strain>
    </source>
</reference>
<evidence type="ECO:0000256" key="1">
    <source>
        <dbReference type="HAMAP-Rule" id="MF_00386"/>
    </source>
</evidence>
<protein>
    <recommendedName>
        <fullName evidence="1">Putative membrane protein insertion efficiency factor</fullName>
    </recommendedName>
</protein>
<keyword evidence="1" id="KW-1003">Cell membrane</keyword>
<dbReference type="Proteomes" id="UP000501891">
    <property type="component" value="Chromosome"/>
</dbReference>
<sequence>MSPLALALKGTVLAYRWGISPVLGPRCRYMPSCSEYALEALAAHGGLKGGWLAARRVCRCHPWGGSGWDPVPQPGKAAGSPETSPSCARH</sequence>
<name>A0A858R3V6_9PROT</name>
<dbReference type="KEGG" id="acru:HHL28_00985"/>
<accession>A0A858R3V6</accession>
<gene>
    <name evidence="3" type="primary">yidD</name>
    <name evidence="3" type="ORF">HHL28_00985</name>
</gene>
<dbReference type="NCBIfam" id="TIGR00278">
    <property type="entry name" value="membrane protein insertion efficiency factor YidD"/>
    <property type="match status" value="1"/>
</dbReference>